<evidence type="ECO:0000313" key="7">
    <source>
        <dbReference type="EMBL" id="AMD93293.1"/>
    </source>
</evidence>
<dbReference type="Pfam" id="PF13520">
    <property type="entry name" value="AA_permease_2"/>
    <property type="match status" value="1"/>
</dbReference>
<comment type="subcellular location">
    <subcellularLocation>
        <location evidence="1">Cell membrane</location>
        <topology evidence="1">Multi-pass membrane protein</topology>
    </subcellularLocation>
</comment>
<dbReference type="EMBL" id="CP014230">
    <property type="protein sequence ID" value="AMD93293.1"/>
    <property type="molecule type" value="Genomic_DNA"/>
</dbReference>
<keyword evidence="5 6" id="KW-0472">Membrane</keyword>
<dbReference type="OrthoDB" id="138827at2"/>
<evidence type="ECO:0000256" key="1">
    <source>
        <dbReference type="ARBA" id="ARBA00004651"/>
    </source>
</evidence>
<keyword evidence="8" id="KW-1185">Reference proteome</keyword>
<dbReference type="GO" id="GO:0022857">
    <property type="term" value="F:transmembrane transporter activity"/>
    <property type="evidence" value="ECO:0007669"/>
    <property type="project" value="InterPro"/>
</dbReference>
<dbReference type="RefSeq" id="WP_066606485.1">
    <property type="nucleotide sequence ID" value="NZ_CP014230.1"/>
</dbReference>
<evidence type="ECO:0000256" key="2">
    <source>
        <dbReference type="ARBA" id="ARBA00022475"/>
    </source>
</evidence>
<feature type="transmembrane region" description="Helical" evidence="6">
    <location>
        <begin position="251"/>
        <end position="275"/>
    </location>
</feature>
<evidence type="ECO:0000256" key="3">
    <source>
        <dbReference type="ARBA" id="ARBA00022692"/>
    </source>
</evidence>
<dbReference type="KEGG" id="doa:AXF15_09430"/>
<dbReference type="PANTHER" id="PTHR42770:SF7">
    <property type="entry name" value="MEMBRANE PROTEIN"/>
    <property type="match status" value="1"/>
</dbReference>
<dbReference type="InterPro" id="IPR002293">
    <property type="entry name" value="AA/rel_permease1"/>
</dbReference>
<dbReference type="Gene3D" id="1.20.1740.10">
    <property type="entry name" value="Amino acid/polyamine transporter I"/>
    <property type="match status" value="1"/>
</dbReference>
<name>A0A0X8JR07_9BACT</name>
<evidence type="ECO:0000256" key="6">
    <source>
        <dbReference type="SAM" id="Phobius"/>
    </source>
</evidence>
<evidence type="ECO:0000313" key="8">
    <source>
        <dbReference type="Proteomes" id="UP000063964"/>
    </source>
</evidence>
<dbReference type="STRING" id="888061.AXF15_09430"/>
<reference evidence="8" key="1">
    <citation type="submission" date="2016-02" db="EMBL/GenBank/DDBJ databases">
        <authorList>
            <person name="Holder M.E."/>
            <person name="Ajami N.J."/>
            <person name="Petrosino J.F."/>
        </authorList>
    </citation>
    <scope>NUCLEOTIDE SEQUENCE [LARGE SCALE GENOMIC DNA]</scope>
    <source>
        <strain evidence="8">DSM 12838</strain>
    </source>
</reference>
<dbReference type="PANTHER" id="PTHR42770">
    <property type="entry name" value="AMINO ACID TRANSPORTER-RELATED"/>
    <property type="match status" value="1"/>
</dbReference>
<dbReference type="GO" id="GO:0005886">
    <property type="term" value="C:plasma membrane"/>
    <property type="evidence" value="ECO:0007669"/>
    <property type="project" value="UniProtKB-SubCell"/>
</dbReference>
<keyword evidence="4 6" id="KW-1133">Transmembrane helix</keyword>
<feature type="transmembrane region" description="Helical" evidence="6">
    <location>
        <begin position="381"/>
        <end position="401"/>
    </location>
</feature>
<feature type="transmembrane region" description="Helical" evidence="6">
    <location>
        <begin position="177"/>
        <end position="199"/>
    </location>
</feature>
<feature type="transmembrane region" description="Helical" evidence="6">
    <location>
        <begin position="93"/>
        <end position="115"/>
    </location>
</feature>
<keyword evidence="2" id="KW-1003">Cell membrane</keyword>
<accession>A0A0X8JR07</accession>
<keyword evidence="3 6" id="KW-0812">Transmembrane</keyword>
<gene>
    <name evidence="7" type="ORF">AXF15_09430</name>
</gene>
<organism evidence="7 8">
    <name type="scientific">Desulfomicrobium orale DSM 12838</name>
    <dbReference type="NCBI Taxonomy" id="888061"/>
    <lineage>
        <taxon>Bacteria</taxon>
        <taxon>Pseudomonadati</taxon>
        <taxon>Thermodesulfobacteriota</taxon>
        <taxon>Desulfovibrionia</taxon>
        <taxon>Desulfovibrionales</taxon>
        <taxon>Desulfomicrobiaceae</taxon>
        <taxon>Desulfomicrobium</taxon>
    </lineage>
</organism>
<feature type="transmembrane region" description="Helical" evidence="6">
    <location>
        <begin position="22"/>
        <end position="40"/>
    </location>
</feature>
<feature type="transmembrane region" description="Helical" evidence="6">
    <location>
        <begin position="211"/>
        <end position="230"/>
    </location>
</feature>
<sequence>MNSLSPEQTDDRVVLKKTLSPLQVWALALGCILGWGCFVLPGIRFLPQAGPVAACIGFLIGGGLLGFVALSYGKMIESYPVAGGEFAYAYAGFGPTAAFVCGWALVLGYTCIIALNATAIALLTRFLLPGVFECGHLYTIAGWDVYAGELALLSGAVLLFGIINYRGVGFAGSAQLILALTLVAGVAVFCAGSFFAPTAHVENLHPFFAEGISPLAAVASVVAIAPWLYVGFDTIPQAAEEFDFPPSKSTFLMVAAILLGAGMYALVTLGVGIVIPYPELLAANHVWATGYIAKLTLGTAGSIILALAVLAAILTGINGFYIATSRLLFGMARSKFLPEWFCGIHPHYHTPHRSIIFTMCVALIAPWFGREALNWIVDMSAIGTVIAYGFTAMTAYRFMVAHPTWPGSGRNKVYAVIGVCTSFLCLGLLTVPGSPAAIDTESWYALLVWGILGAVFYMTKHSELKVMTTSEMSFLILGKADMPVFFKKK</sequence>
<dbReference type="Proteomes" id="UP000063964">
    <property type="component" value="Chromosome"/>
</dbReference>
<feature type="transmembrane region" description="Helical" evidence="6">
    <location>
        <begin position="303"/>
        <end position="329"/>
    </location>
</feature>
<proteinExistence type="predicted"/>
<evidence type="ECO:0000256" key="4">
    <source>
        <dbReference type="ARBA" id="ARBA00022989"/>
    </source>
</evidence>
<feature type="transmembrane region" description="Helical" evidence="6">
    <location>
        <begin position="413"/>
        <end position="431"/>
    </location>
</feature>
<dbReference type="PIRSF" id="PIRSF006060">
    <property type="entry name" value="AA_transporter"/>
    <property type="match status" value="1"/>
</dbReference>
<dbReference type="AlphaFoldDB" id="A0A0X8JR07"/>
<feature type="transmembrane region" description="Helical" evidence="6">
    <location>
        <begin position="443"/>
        <end position="459"/>
    </location>
</feature>
<feature type="transmembrane region" description="Helical" evidence="6">
    <location>
        <begin position="350"/>
        <end position="369"/>
    </location>
</feature>
<feature type="transmembrane region" description="Helical" evidence="6">
    <location>
        <begin position="52"/>
        <end position="73"/>
    </location>
</feature>
<protein>
    <submittedName>
        <fullName evidence="7">Amino acid permease</fullName>
    </submittedName>
</protein>
<dbReference type="InterPro" id="IPR050367">
    <property type="entry name" value="APC_superfamily"/>
</dbReference>
<feature type="transmembrane region" description="Helical" evidence="6">
    <location>
        <begin position="146"/>
        <end position="165"/>
    </location>
</feature>
<evidence type="ECO:0000256" key="5">
    <source>
        <dbReference type="ARBA" id="ARBA00023136"/>
    </source>
</evidence>